<protein>
    <submittedName>
        <fullName evidence="1">Uncharacterized protein</fullName>
    </submittedName>
</protein>
<organism evidence="1">
    <name type="scientific">Rhizophora mucronata</name>
    <name type="common">Asiatic mangrove</name>
    <dbReference type="NCBI Taxonomy" id="61149"/>
    <lineage>
        <taxon>Eukaryota</taxon>
        <taxon>Viridiplantae</taxon>
        <taxon>Streptophyta</taxon>
        <taxon>Embryophyta</taxon>
        <taxon>Tracheophyta</taxon>
        <taxon>Spermatophyta</taxon>
        <taxon>Magnoliopsida</taxon>
        <taxon>eudicotyledons</taxon>
        <taxon>Gunneridae</taxon>
        <taxon>Pentapetalae</taxon>
        <taxon>rosids</taxon>
        <taxon>fabids</taxon>
        <taxon>Malpighiales</taxon>
        <taxon>Rhizophoraceae</taxon>
        <taxon>Rhizophora</taxon>
    </lineage>
</organism>
<proteinExistence type="predicted"/>
<reference evidence="1" key="1">
    <citation type="submission" date="2018-02" db="EMBL/GenBank/DDBJ databases">
        <title>Rhizophora mucronata_Transcriptome.</title>
        <authorList>
            <person name="Meera S.P."/>
            <person name="Sreeshan A."/>
            <person name="Augustine A."/>
        </authorList>
    </citation>
    <scope>NUCLEOTIDE SEQUENCE</scope>
    <source>
        <tissue evidence="1">Leaf</tissue>
    </source>
</reference>
<name>A0A2P2NLW5_RHIMU</name>
<dbReference type="EMBL" id="GGEC01062920">
    <property type="protein sequence ID" value="MBX43404.1"/>
    <property type="molecule type" value="Transcribed_RNA"/>
</dbReference>
<accession>A0A2P2NLW5</accession>
<sequence length="28" mass="3179">MLSPLRMLGPVNIISLMFVWPNSAFQCL</sequence>
<dbReference type="AlphaFoldDB" id="A0A2P2NLW5"/>
<evidence type="ECO:0000313" key="1">
    <source>
        <dbReference type="EMBL" id="MBX43404.1"/>
    </source>
</evidence>